<evidence type="ECO:0000256" key="6">
    <source>
        <dbReference type="ARBA" id="ARBA00023163"/>
    </source>
</evidence>
<keyword evidence="2" id="KW-0678">Repressor</keyword>
<keyword evidence="7" id="KW-0479">Metal-binding</keyword>
<dbReference type="InterPro" id="IPR002481">
    <property type="entry name" value="FUR"/>
</dbReference>
<dbReference type="PANTHER" id="PTHR33202:SF7">
    <property type="entry name" value="FERRIC UPTAKE REGULATION PROTEIN"/>
    <property type="match status" value="1"/>
</dbReference>
<protein>
    <submittedName>
        <fullName evidence="9">Transcriptional repressor</fullName>
    </submittedName>
</protein>
<comment type="cofactor">
    <cofactor evidence="8">
        <name>Mn(2+)</name>
        <dbReference type="ChEBI" id="CHEBI:29035"/>
    </cofactor>
    <cofactor evidence="8">
        <name>Fe(2+)</name>
        <dbReference type="ChEBI" id="CHEBI:29033"/>
    </cofactor>
    <text evidence="8">Binds 1 Mn(2+) or Fe(2+) ion per subunit.</text>
</comment>
<evidence type="ECO:0000256" key="4">
    <source>
        <dbReference type="ARBA" id="ARBA00023015"/>
    </source>
</evidence>
<keyword evidence="5" id="KW-0238">DNA-binding</keyword>
<gene>
    <name evidence="9" type="ORF">IPP58_06640</name>
</gene>
<keyword evidence="6" id="KW-0804">Transcription</keyword>
<evidence type="ECO:0000256" key="8">
    <source>
        <dbReference type="PIRSR" id="PIRSR602481-2"/>
    </source>
</evidence>
<evidence type="ECO:0000256" key="7">
    <source>
        <dbReference type="PIRSR" id="PIRSR602481-1"/>
    </source>
</evidence>
<dbReference type="AlphaFoldDB" id="A0A9D7XL15"/>
<sequence>MNLLKGNPIHPTVDWIHAQLRRDHPRLSLATTYRTLRTLVAEGTLCELPFGTGESRFGLNLEHKHYHFICDKCQRILDLPIPANNRLERLVQAETGHQVRRHTVEFYGLCWECAAGLVPCTPALRPPRRKEGVE</sequence>
<comment type="caution">
    <text evidence="9">The sequence shown here is derived from an EMBL/GenBank/DDBJ whole genome shotgun (WGS) entry which is preliminary data.</text>
</comment>
<keyword evidence="4" id="KW-0805">Transcription regulation</keyword>
<feature type="binding site" evidence="7">
    <location>
        <position position="70"/>
    </location>
    <ligand>
        <name>Zn(2+)</name>
        <dbReference type="ChEBI" id="CHEBI:29105"/>
    </ligand>
</feature>
<keyword evidence="3 7" id="KW-0862">Zinc</keyword>
<evidence type="ECO:0000313" key="9">
    <source>
        <dbReference type="EMBL" id="MBK9796159.1"/>
    </source>
</evidence>
<feature type="binding site" evidence="7">
    <location>
        <position position="113"/>
    </location>
    <ligand>
        <name>Zn(2+)</name>
        <dbReference type="ChEBI" id="CHEBI:29105"/>
    </ligand>
</feature>
<dbReference type="GO" id="GO:0003700">
    <property type="term" value="F:DNA-binding transcription factor activity"/>
    <property type="evidence" value="ECO:0007669"/>
    <property type="project" value="InterPro"/>
</dbReference>
<evidence type="ECO:0000313" key="10">
    <source>
        <dbReference type="Proteomes" id="UP000886657"/>
    </source>
</evidence>
<organism evidence="9 10">
    <name type="scientific">Candidatus Geothrix skivensis</name>
    <dbReference type="NCBI Taxonomy" id="2954439"/>
    <lineage>
        <taxon>Bacteria</taxon>
        <taxon>Pseudomonadati</taxon>
        <taxon>Acidobacteriota</taxon>
        <taxon>Holophagae</taxon>
        <taxon>Holophagales</taxon>
        <taxon>Holophagaceae</taxon>
        <taxon>Geothrix</taxon>
    </lineage>
</organism>
<dbReference type="GO" id="GO:1900376">
    <property type="term" value="P:regulation of secondary metabolite biosynthetic process"/>
    <property type="evidence" value="ECO:0007669"/>
    <property type="project" value="TreeGrafter"/>
</dbReference>
<dbReference type="Proteomes" id="UP000886657">
    <property type="component" value="Unassembled WGS sequence"/>
</dbReference>
<reference evidence="9" key="1">
    <citation type="submission" date="2020-10" db="EMBL/GenBank/DDBJ databases">
        <title>Connecting structure to function with the recovery of over 1000 high-quality activated sludge metagenome-assembled genomes encoding full-length rRNA genes using long-read sequencing.</title>
        <authorList>
            <person name="Singleton C.M."/>
            <person name="Petriglieri F."/>
            <person name="Kristensen J.M."/>
            <person name="Kirkegaard R.H."/>
            <person name="Michaelsen T.Y."/>
            <person name="Andersen M.H."/>
            <person name="Karst S.M."/>
            <person name="Dueholm M.S."/>
            <person name="Nielsen P.H."/>
            <person name="Albertsen M."/>
        </authorList>
    </citation>
    <scope>NUCLEOTIDE SEQUENCE</scope>
    <source>
        <strain evidence="9">Skiv_18-Q3-R9-52_MAXAC.067</strain>
    </source>
</reference>
<proteinExistence type="inferred from homology"/>
<feature type="binding site" evidence="7">
    <location>
        <position position="110"/>
    </location>
    <ligand>
        <name>Zn(2+)</name>
        <dbReference type="ChEBI" id="CHEBI:29105"/>
    </ligand>
</feature>
<dbReference type="PANTHER" id="PTHR33202">
    <property type="entry name" value="ZINC UPTAKE REGULATION PROTEIN"/>
    <property type="match status" value="1"/>
</dbReference>
<evidence type="ECO:0000256" key="2">
    <source>
        <dbReference type="ARBA" id="ARBA00022491"/>
    </source>
</evidence>
<accession>A0A9D7XL15</accession>
<evidence type="ECO:0000256" key="5">
    <source>
        <dbReference type="ARBA" id="ARBA00023125"/>
    </source>
</evidence>
<keyword evidence="8" id="KW-0408">Iron</keyword>
<comment type="similarity">
    <text evidence="1">Belongs to the Fur family.</text>
</comment>
<dbReference type="GO" id="GO:0000976">
    <property type="term" value="F:transcription cis-regulatory region binding"/>
    <property type="evidence" value="ECO:0007669"/>
    <property type="project" value="TreeGrafter"/>
</dbReference>
<dbReference type="SUPFAM" id="SSF46785">
    <property type="entry name" value="Winged helix' DNA-binding domain"/>
    <property type="match status" value="1"/>
</dbReference>
<name>A0A9D7XL15_9BACT</name>
<comment type="cofactor">
    <cofactor evidence="7">
        <name>Zn(2+)</name>
        <dbReference type="ChEBI" id="CHEBI:29105"/>
    </cofactor>
    <text evidence="7">Binds 1 zinc ion per subunit.</text>
</comment>
<dbReference type="Gene3D" id="3.30.1490.190">
    <property type="match status" value="1"/>
</dbReference>
<evidence type="ECO:0000256" key="1">
    <source>
        <dbReference type="ARBA" id="ARBA00007957"/>
    </source>
</evidence>
<dbReference type="GO" id="GO:0008270">
    <property type="term" value="F:zinc ion binding"/>
    <property type="evidence" value="ECO:0007669"/>
    <property type="project" value="TreeGrafter"/>
</dbReference>
<dbReference type="CDD" id="cd07153">
    <property type="entry name" value="Fur_like"/>
    <property type="match status" value="1"/>
</dbReference>
<dbReference type="GO" id="GO:0045892">
    <property type="term" value="P:negative regulation of DNA-templated transcription"/>
    <property type="evidence" value="ECO:0007669"/>
    <property type="project" value="TreeGrafter"/>
</dbReference>
<dbReference type="InterPro" id="IPR043135">
    <property type="entry name" value="Fur_C"/>
</dbReference>
<dbReference type="InterPro" id="IPR036390">
    <property type="entry name" value="WH_DNA-bd_sf"/>
</dbReference>
<dbReference type="EMBL" id="JADKIO010000005">
    <property type="protein sequence ID" value="MBK9796159.1"/>
    <property type="molecule type" value="Genomic_DNA"/>
</dbReference>
<evidence type="ECO:0000256" key="3">
    <source>
        <dbReference type="ARBA" id="ARBA00022833"/>
    </source>
</evidence>
<feature type="binding site" evidence="7">
    <location>
        <position position="73"/>
    </location>
    <ligand>
        <name>Zn(2+)</name>
        <dbReference type="ChEBI" id="CHEBI:29105"/>
    </ligand>
</feature>
<feature type="binding site" evidence="8">
    <location>
        <position position="102"/>
    </location>
    <ligand>
        <name>Fe cation</name>
        <dbReference type="ChEBI" id="CHEBI:24875"/>
    </ligand>
</feature>
<dbReference type="Pfam" id="PF01475">
    <property type="entry name" value="FUR"/>
    <property type="match status" value="1"/>
</dbReference>
<dbReference type="InterPro" id="IPR036388">
    <property type="entry name" value="WH-like_DNA-bd_sf"/>
</dbReference>
<dbReference type="Gene3D" id="1.10.10.10">
    <property type="entry name" value="Winged helix-like DNA-binding domain superfamily/Winged helix DNA-binding domain"/>
    <property type="match status" value="1"/>
</dbReference>